<organism evidence="1 2">
    <name type="scientific">Cyclobacterium qasimii</name>
    <dbReference type="NCBI Taxonomy" id="1350429"/>
    <lineage>
        <taxon>Bacteria</taxon>
        <taxon>Pseudomonadati</taxon>
        <taxon>Bacteroidota</taxon>
        <taxon>Cytophagia</taxon>
        <taxon>Cytophagales</taxon>
        <taxon>Cyclobacteriaceae</taxon>
        <taxon>Cyclobacterium</taxon>
    </lineage>
</organism>
<comment type="caution">
    <text evidence="1">The sequence shown here is derived from an EMBL/GenBank/DDBJ whole genome shotgun (WGS) entry which is preliminary data.</text>
</comment>
<gene>
    <name evidence="1" type="ORF">CQA01_30520</name>
</gene>
<keyword evidence="2" id="KW-1185">Reference proteome</keyword>
<sequence length="126" mass="14115">MTKITINTDCGNAPKKSFLKDFNIAFATGKAEYIIEHVSEDIVWEIYGDKSIQGKSQFSLEINAMKNWAADELILHAIITHGKEASVNGEIKMGSKTYVFCDVYRFTTASSTIIKEMHSYVIKING</sequence>
<accession>A0A512CE75</accession>
<evidence type="ECO:0008006" key="3">
    <source>
        <dbReference type="Google" id="ProtNLM"/>
    </source>
</evidence>
<dbReference type="AlphaFoldDB" id="A0A512CE75"/>
<dbReference type="EMBL" id="BJYV01000015">
    <property type="protein sequence ID" value="GEO22518.1"/>
    <property type="molecule type" value="Genomic_DNA"/>
</dbReference>
<proteinExistence type="predicted"/>
<dbReference type="SUPFAM" id="SSF54427">
    <property type="entry name" value="NTF2-like"/>
    <property type="match status" value="1"/>
</dbReference>
<dbReference type="RefSeq" id="WP_020892151.1">
    <property type="nucleotide sequence ID" value="NZ_BJYV01000015.1"/>
</dbReference>
<dbReference type="InterPro" id="IPR032710">
    <property type="entry name" value="NTF2-like_dom_sf"/>
</dbReference>
<evidence type="ECO:0000313" key="1">
    <source>
        <dbReference type="EMBL" id="GEO22518.1"/>
    </source>
</evidence>
<protein>
    <recommendedName>
        <fullName evidence="3">SnoaL-like domain-containing protein</fullName>
    </recommendedName>
</protein>
<dbReference type="Gene3D" id="3.10.450.50">
    <property type="match status" value="1"/>
</dbReference>
<name>A0A512CE75_9BACT</name>
<dbReference type="Proteomes" id="UP000321301">
    <property type="component" value="Unassembled WGS sequence"/>
</dbReference>
<reference evidence="1 2" key="1">
    <citation type="submission" date="2019-07" db="EMBL/GenBank/DDBJ databases">
        <title>Whole genome shotgun sequence of Cyclobacterium qasimii NBRC 106168.</title>
        <authorList>
            <person name="Hosoyama A."/>
            <person name="Uohara A."/>
            <person name="Ohji S."/>
            <person name="Ichikawa N."/>
        </authorList>
    </citation>
    <scope>NUCLEOTIDE SEQUENCE [LARGE SCALE GENOMIC DNA]</scope>
    <source>
        <strain evidence="1 2">NBRC 106168</strain>
    </source>
</reference>
<evidence type="ECO:0000313" key="2">
    <source>
        <dbReference type="Proteomes" id="UP000321301"/>
    </source>
</evidence>